<dbReference type="EMBL" id="JAWDJW010003963">
    <property type="protein sequence ID" value="KAK3076444.1"/>
    <property type="molecule type" value="Genomic_DNA"/>
</dbReference>
<accession>A0ACC3DIC8</accession>
<gene>
    <name evidence="1" type="ORF">LTS18_012991</name>
</gene>
<name>A0ACC3DIC8_9PEZI</name>
<dbReference type="Proteomes" id="UP001186974">
    <property type="component" value="Unassembled WGS sequence"/>
</dbReference>
<evidence type="ECO:0000313" key="1">
    <source>
        <dbReference type="EMBL" id="KAK3076444.1"/>
    </source>
</evidence>
<evidence type="ECO:0000313" key="2">
    <source>
        <dbReference type="Proteomes" id="UP001186974"/>
    </source>
</evidence>
<protein>
    <submittedName>
        <fullName evidence="1">Uncharacterized protein</fullName>
    </submittedName>
</protein>
<reference evidence="1" key="1">
    <citation type="submission" date="2024-09" db="EMBL/GenBank/DDBJ databases">
        <title>Black Yeasts Isolated from many extreme environments.</title>
        <authorList>
            <person name="Coleine C."/>
            <person name="Stajich J.E."/>
            <person name="Selbmann L."/>
        </authorList>
    </citation>
    <scope>NUCLEOTIDE SEQUENCE</scope>
    <source>
        <strain evidence="1">CCFEE 5737</strain>
    </source>
</reference>
<feature type="non-terminal residue" evidence="1">
    <location>
        <position position="1"/>
    </location>
</feature>
<sequence length="197" mass="22148">PSSYEVPPYASTALSEPIVLQPEHHSEREVVQSSSTLDVYTATRVYGSRTASAERYIIKKSGISVADWLPLVRSTQGCFVTILLGADHVLRCINILESVRYCWEIKGVHYWWKRKDSNGIGRWGDWTLYRNGPETPLAMCAQVNNQGSSSEWDTVHSLLGGCLLVDTSVIEEPLAVWACLYLLKTYGQLLGEIRHYV</sequence>
<comment type="caution">
    <text evidence="1">The sequence shown here is derived from an EMBL/GenBank/DDBJ whole genome shotgun (WGS) entry which is preliminary data.</text>
</comment>
<proteinExistence type="predicted"/>
<organism evidence="1 2">
    <name type="scientific">Coniosporium uncinatum</name>
    <dbReference type="NCBI Taxonomy" id="93489"/>
    <lineage>
        <taxon>Eukaryota</taxon>
        <taxon>Fungi</taxon>
        <taxon>Dikarya</taxon>
        <taxon>Ascomycota</taxon>
        <taxon>Pezizomycotina</taxon>
        <taxon>Dothideomycetes</taxon>
        <taxon>Dothideomycetes incertae sedis</taxon>
        <taxon>Coniosporium</taxon>
    </lineage>
</organism>
<keyword evidence="2" id="KW-1185">Reference proteome</keyword>